<dbReference type="Proteomes" id="UP000640930">
    <property type="component" value="Unassembled WGS sequence"/>
</dbReference>
<feature type="region of interest" description="Disordered" evidence="1">
    <location>
        <begin position="162"/>
        <end position="186"/>
    </location>
</feature>
<evidence type="ECO:0000313" key="3">
    <source>
        <dbReference type="EMBL" id="MBD8028690.1"/>
    </source>
</evidence>
<comment type="caution">
    <text evidence="3">The sequence shown here is derived from an EMBL/GenBank/DDBJ whole genome shotgun (WGS) entry which is preliminary data.</text>
</comment>
<reference evidence="3 4" key="1">
    <citation type="submission" date="2020-08" db="EMBL/GenBank/DDBJ databases">
        <title>A Genomic Blueprint of the Chicken Gut Microbiome.</title>
        <authorList>
            <person name="Gilroy R."/>
            <person name="Ravi A."/>
            <person name="Getino M."/>
            <person name="Pursley I."/>
            <person name="Horton D.L."/>
            <person name="Alikhan N.-F."/>
            <person name="Baker D."/>
            <person name="Gharbi K."/>
            <person name="Hall N."/>
            <person name="Watson M."/>
            <person name="Adriaenssens E.M."/>
            <person name="Foster-Nyarko E."/>
            <person name="Jarju S."/>
            <person name="Secka A."/>
            <person name="Antonio M."/>
            <person name="Oren A."/>
            <person name="Chaudhuri R."/>
            <person name="La Ragione R.M."/>
            <person name="Hildebrand F."/>
            <person name="Pallen M.J."/>
        </authorList>
    </citation>
    <scope>NUCLEOTIDE SEQUENCE [LARGE SCALE GENOMIC DNA]</scope>
    <source>
        <strain evidence="3 4">Re31</strain>
    </source>
</reference>
<name>A0ABR8XHI2_9BACL</name>
<proteinExistence type="predicted"/>
<organism evidence="3 4">
    <name type="scientific">Ureibacillus galli</name>
    <dbReference type="NCBI Taxonomy" id="2762222"/>
    <lineage>
        <taxon>Bacteria</taxon>
        <taxon>Bacillati</taxon>
        <taxon>Bacillota</taxon>
        <taxon>Bacilli</taxon>
        <taxon>Bacillales</taxon>
        <taxon>Caryophanaceae</taxon>
        <taxon>Ureibacillus</taxon>
    </lineage>
</organism>
<keyword evidence="4" id="KW-1185">Reference proteome</keyword>
<evidence type="ECO:0000256" key="1">
    <source>
        <dbReference type="SAM" id="MobiDB-lite"/>
    </source>
</evidence>
<evidence type="ECO:0000313" key="4">
    <source>
        <dbReference type="Proteomes" id="UP000640930"/>
    </source>
</evidence>
<protein>
    <submittedName>
        <fullName evidence="3">Replication/maintenance protein RepL</fullName>
    </submittedName>
</protein>
<dbReference type="Pfam" id="PF05732">
    <property type="entry name" value="RepL"/>
    <property type="match status" value="1"/>
</dbReference>
<evidence type="ECO:0000259" key="2">
    <source>
        <dbReference type="Pfam" id="PF05732"/>
    </source>
</evidence>
<accession>A0ABR8XHI2</accession>
<gene>
    <name evidence="3" type="ORF">H9636_18850</name>
</gene>
<dbReference type="InterPro" id="IPR008813">
    <property type="entry name" value="Plasmid_replication_RepL"/>
</dbReference>
<feature type="domain" description="Plasmid replication protein RepL" evidence="2">
    <location>
        <begin position="13"/>
        <end position="170"/>
    </location>
</feature>
<dbReference type="RefSeq" id="WP_191709076.1">
    <property type="nucleotide sequence ID" value="NZ_JACSQA010000059.1"/>
</dbReference>
<sequence length="186" mass="21535">MQDWQKKIIQANEKKRVSKEVVEKTVDFSTGEIMSEKFVQESWTDKEPNYVKLYLDNLVLLNGLPKGTSDTLFELLKYMSYENMIILNPYVREKIANALNFKTVQSLNNNLNKLVKNGILENIGRGTYRANPFLFGKGDWNDIKQIRFEVVFGENGIEQKTDFEYKKDEQEPEGTTNDHPSTVKVG</sequence>
<dbReference type="EMBL" id="JACSQA010000059">
    <property type="protein sequence ID" value="MBD8028690.1"/>
    <property type="molecule type" value="Genomic_DNA"/>
</dbReference>